<accession>A0ABM3INN4</accession>
<keyword evidence="1 6" id="KW-0396">Initiation factor</keyword>
<feature type="region of interest" description="Disordered" evidence="3">
    <location>
        <begin position="30"/>
        <end position="293"/>
    </location>
</feature>
<proteinExistence type="predicted"/>
<protein>
    <submittedName>
        <fullName evidence="6">Eukaryotic translation initiation factor 4G isoform X1</fullName>
    </submittedName>
</protein>
<feature type="compositionally biased region" description="Low complexity" evidence="3">
    <location>
        <begin position="71"/>
        <end position="81"/>
    </location>
</feature>
<evidence type="ECO:0000256" key="2">
    <source>
        <dbReference type="ARBA" id="ARBA00022917"/>
    </source>
</evidence>
<dbReference type="GO" id="GO:0003743">
    <property type="term" value="F:translation initiation factor activity"/>
    <property type="evidence" value="ECO:0007669"/>
    <property type="project" value="UniProtKB-KW"/>
</dbReference>
<feature type="region of interest" description="Disordered" evidence="3">
    <location>
        <begin position="560"/>
        <end position="634"/>
    </location>
</feature>
<keyword evidence="4" id="KW-0732">Signal</keyword>
<keyword evidence="5" id="KW-1185">Reference proteome</keyword>
<feature type="compositionally biased region" description="Basic and acidic residues" evidence="3">
    <location>
        <begin position="477"/>
        <end position="495"/>
    </location>
</feature>
<feature type="compositionally biased region" description="Polar residues" evidence="3">
    <location>
        <begin position="121"/>
        <end position="143"/>
    </location>
</feature>
<keyword evidence="2" id="KW-0648">Protein biosynthesis</keyword>
<evidence type="ECO:0000313" key="6">
    <source>
        <dbReference type="RefSeq" id="XP_048332274.2"/>
    </source>
</evidence>
<feature type="compositionally biased region" description="Polar residues" evidence="3">
    <location>
        <begin position="150"/>
        <end position="168"/>
    </location>
</feature>
<feature type="compositionally biased region" description="Low complexity" evidence="3">
    <location>
        <begin position="262"/>
        <end position="275"/>
    </location>
</feature>
<dbReference type="RefSeq" id="XP_048332274.2">
    <property type="nucleotide sequence ID" value="XM_048476317.2"/>
</dbReference>
<feature type="compositionally biased region" description="Polar residues" evidence="3">
    <location>
        <begin position="90"/>
        <end position="112"/>
    </location>
</feature>
<feature type="chain" id="PRO_5045232383" evidence="4">
    <location>
        <begin position="17"/>
        <end position="666"/>
    </location>
</feature>
<evidence type="ECO:0000256" key="4">
    <source>
        <dbReference type="SAM" id="SignalP"/>
    </source>
</evidence>
<name>A0ABM3INN4_ZIZJJ</name>
<feature type="signal peptide" evidence="4">
    <location>
        <begin position="1"/>
        <end position="16"/>
    </location>
</feature>
<dbReference type="PANTHER" id="PTHR23253">
    <property type="entry name" value="EUKARYOTIC TRANSLATION INITIATION FACTOR 4 GAMMA"/>
    <property type="match status" value="1"/>
</dbReference>
<feature type="region of interest" description="Disordered" evidence="3">
    <location>
        <begin position="477"/>
        <end position="516"/>
    </location>
</feature>
<gene>
    <name evidence="6" type="primary">LOC107431458</name>
</gene>
<feature type="region of interest" description="Disordered" evidence="3">
    <location>
        <begin position="332"/>
        <end position="429"/>
    </location>
</feature>
<feature type="compositionally biased region" description="Polar residues" evidence="3">
    <location>
        <begin position="30"/>
        <end position="57"/>
    </location>
</feature>
<feature type="compositionally biased region" description="Basic and acidic residues" evidence="3">
    <location>
        <begin position="503"/>
        <end position="516"/>
    </location>
</feature>
<reference evidence="6" key="1">
    <citation type="submission" date="2025-08" db="UniProtKB">
        <authorList>
            <consortium name="RefSeq"/>
        </authorList>
    </citation>
    <scope>IDENTIFICATION</scope>
    <source>
        <tissue evidence="6">Seedling</tissue>
    </source>
</reference>
<dbReference type="GeneID" id="107431458"/>
<evidence type="ECO:0000313" key="5">
    <source>
        <dbReference type="Proteomes" id="UP001652623"/>
    </source>
</evidence>
<evidence type="ECO:0000256" key="3">
    <source>
        <dbReference type="SAM" id="MobiDB-lite"/>
    </source>
</evidence>
<feature type="compositionally biased region" description="Polar residues" evidence="3">
    <location>
        <begin position="566"/>
        <end position="580"/>
    </location>
</feature>
<dbReference type="Proteomes" id="UP001652623">
    <property type="component" value="Chromosome 5"/>
</dbReference>
<sequence>MFGCSWLGICVCLVAGKGTEKPRENWIMSFNQSRSDTNKNAQCPKTTRSASSNQQRRFSGAYGKGSGASIGGPAPSPSISSNRSLKKSNNDTQGGKSRANVSSIHSWDTTNAAVPRGAQNGAHTQPQLQVSKQVEPSSTQRSSRPVPKAPTSQSSSVSPDTAATNTPTKAPGDGTKAFPFQFGSISPGFMNGMQIPAQTSSAPPNVDEQKRDQACHDSYGSAPPVPTPSVPKQQLQRKDPGGVDQLNTAEAHPVPKPKKDVQVSPAPSSQSQKPSGLPMTGISMPMPFHQPSEETTGNIVLTLETAQGGMHEPGSRCPEQERLGANLCRSTSTVVDSKEVESSYGDKSLSRSDGISSNEIAFPKSGRLDCQSAPAQASGVLNANDGGGVSAENTDAAGVSIPRSGSKDKPLIELSRSKSTVSKGKKKRREILLKADAARTTSDFYMAYKGPEEKKEVLISSESISGNINLKHLAADESHEDPVLSEKDAQGKVEPVDWEDAADISKPKLETSDNGEQVHRDMVHDDKYGTGNMAKKYSREFLLKFADQFIDLPGGFEIKSERDDQSSSAQASGCLNATSKNDGGNVENVGGGGVSAENTDAAGVSVPQSGSKDKPLIELNRSKSTVSKGKKKRRVILQKADAARTTSVLYMAHKGPEEKERNAYFF</sequence>
<dbReference type="PANTHER" id="PTHR23253:SF9">
    <property type="entry name" value="EUKARYOTIC TRANSLATION INITIATION FACTOR 4 GAMMA 2"/>
    <property type="match status" value="1"/>
</dbReference>
<evidence type="ECO:0000256" key="1">
    <source>
        <dbReference type="ARBA" id="ARBA00022540"/>
    </source>
</evidence>
<organism evidence="5 6">
    <name type="scientific">Ziziphus jujuba</name>
    <name type="common">Chinese jujube</name>
    <name type="synonym">Ziziphus sativa</name>
    <dbReference type="NCBI Taxonomy" id="326968"/>
    <lineage>
        <taxon>Eukaryota</taxon>
        <taxon>Viridiplantae</taxon>
        <taxon>Streptophyta</taxon>
        <taxon>Embryophyta</taxon>
        <taxon>Tracheophyta</taxon>
        <taxon>Spermatophyta</taxon>
        <taxon>Magnoliopsida</taxon>
        <taxon>eudicotyledons</taxon>
        <taxon>Gunneridae</taxon>
        <taxon>Pentapetalae</taxon>
        <taxon>rosids</taxon>
        <taxon>fabids</taxon>
        <taxon>Rosales</taxon>
        <taxon>Rhamnaceae</taxon>
        <taxon>Paliureae</taxon>
        <taxon>Ziziphus</taxon>
    </lineage>
</organism>